<feature type="signal peptide" evidence="8">
    <location>
        <begin position="1"/>
        <end position="28"/>
    </location>
</feature>
<evidence type="ECO:0000313" key="11">
    <source>
        <dbReference type="EMBL" id="JAP84974.1"/>
    </source>
</evidence>
<keyword evidence="4" id="KW-0964">Secreted</keyword>
<dbReference type="PANTHER" id="PTHR12990:SF5">
    <property type="entry name" value="MESENCEPHALIC ASTROCYTE-DERIVED NEUROTROPHIC FACTOR HOMOLOG"/>
    <property type="match status" value="1"/>
</dbReference>
<comment type="subcellular location">
    <subcellularLocation>
        <location evidence="1">Secreted</location>
    </subcellularLocation>
</comment>
<name>A0A131Z0L8_RHIAP</name>
<evidence type="ECO:0000256" key="1">
    <source>
        <dbReference type="ARBA" id="ARBA00004613"/>
    </source>
</evidence>
<feature type="domain" description="ARMET N-terminal" evidence="10">
    <location>
        <begin position="35"/>
        <end position="130"/>
    </location>
</feature>
<sequence>MRRSSGEMPALLLILAVCLPSSFLLVTGKTLKEGECEVCVGVLKKLHGRLEVEERTNEDSITAGFMEFCKDSKGPEQRFCYYVGGLEESATRIVGEMAKPFSWGMPHLKVCEKLLAKDAQICDLKYPKVIDLKTVDLKKLKVKDLKKILNDWDERCEGCVEKSDFVRRIEELKKVHMRDEL</sequence>
<evidence type="ECO:0000256" key="5">
    <source>
        <dbReference type="ARBA" id="ARBA00022729"/>
    </source>
</evidence>
<feature type="chain" id="PRO_5007286364" description="Mesencephalic astrocyte-derived neurotrophic factor homolog" evidence="8">
    <location>
        <begin position="29"/>
        <end position="181"/>
    </location>
</feature>
<dbReference type="GO" id="GO:0005783">
    <property type="term" value="C:endoplasmic reticulum"/>
    <property type="evidence" value="ECO:0007669"/>
    <property type="project" value="TreeGrafter"/>
</dbReference>
<evidence type="ECO:0000259" key="9">
    <source>
        <dbReference type="Pfam" id="PF10208"/>
    </source>
</evidence>
<evidence type="ECO:0000256" key="3">
    <source>
        <dbReference type="ARBA" id="ARBA00014267"/>
    </source>
</evidence>
<proteinExistence type="inferred from homology"/>
<evidence type="ECO:0000259" key="10">
    <source>
        <dbReference type="Pfam" id="PF20145"/>
    </source>
</evidence>
<evidence type="ECO:0000256" key="6">
    <source>
        <dbReference type="ARBA" id="ARBA00023157"/>
    </source>
</evidence>
<dbReference type="InterPro" id="IPR045333">
    <property type="entry name" value="ARMET-like"/>
</dbReference>
<dbReference type="SUPFAM" id="SSF68906">
    <property type="entry name" value="SAP domain"/>
    <property type="match status" value="1"/>
</dbReference>
<dbReference type="InterPro" id="IPR036361">
    <property type="entry name" value="SAP_dom_sf"/>
</dbReference>
<feature type="domain" description="ARMET C-terminal" evidence="9">
    <location>
        <begin position="134"/>
        <end position="176"/>
    </location>
</feature>
<organism evidence="11">
    <name type="scientific">Rhipicephalus appendiculatus</name>
    <name type="common">Brown ear tick</name>
    <dbReference type="NCBI Taxonomy" id="34631"/>
    <lineage>
        <taxon>Eukaryota</taxon>
        <taxon>Metazoa</taxon>
        <taxon>Ecdysozoa</taxon>
        <taxon>Arthropoda</taxon>
        <taxon>Chelicerata</taxon>
        <taxon>Arachnida</taxon>
        <taxon>Acari</taxon>
        <taxon>Parasitiformes</taxon>
        <taxon>Ixodida</taxon>
        <taxon>Ixodoidea</taxon>
        <taxon>Ixodidae</taxon>
        <taxon>Rhipicephalinae</taxon>
        <taxon>Rhipicephalus</taxon>
        <taxon>Rhipicephalus</taxon>
    </lineage>
</organism>
<dbReference type="Pfam" id="PF10208">
    <property type="entry name" value="ARMET_C"/>
    <property type="match status" value="1"/>
</dbReference>
<dbReference type="FunFam" id="1.10.225.10:FF:000003">
    <property type="entry name" value="Mesencephalic astrocyte-derived neurotrophic factor"/>
    <property type="match status" value="1"/>
</dbReference>
<dbReference type="Pfam" id="PF20145">
    <property type="entry name" value="ARMET_N"/>
    <property type="match status" value="1"/>
</dbReference>
<accession>A0A131Z0L8</accession>
<dbReference type="InterPro" id="IPR019345">
    <property type="entry name" value="ARMET_C"/>
</dbReference>
<dbReference type="PANTHER" id="PTHR12990">
    <property type="entry name" value="ARMET-LIKE PROTEIN"/>
    <property type="match status" value="1"/>
</dbReference>
<protein>
    <recommendedName>
        <fullName evidence="3">Mesencephalic astrocyte-derived neurotrophic factor homolog</fullName>
    </recommendedName>
    <alternativeName>
        <fullName evidence="7">MANF/CDNF-like protein</fullName>
    </alternativeName>
</protein>
<evidence type="ECO:0000256" key="7">
    <source>
        <dbReference type="ARBA" id="ARBA00032923"/>
    </source>
</evidence>
<dbReference type="GO" id="GO:0071542">
    <property type="term" value="P:dopaminergic neuron differentiation"/>
    <property type="evidence" value="ECO:0007669"/>
    <property type="project" value="TreeGrafter"/>
</dbReference>
<dbReference type="Gene3D" id="1.10.225.10">
    <property type="entry name" value="Saposin-like"/>
    <property type="match status" value="1"/>
</dbReference>
<comment type="similarity">
    <text evidence="2">Belongs to the ARMET family.</text>
</comment>
<dbReference type="Gene3D" id="1.10.720.30">
    <property type="entry name" value="SAP domain"/>
    <property type="match status" value="1"/>
</dbReference>
<dbReference type="EMBL" id="GEDV01003583">
    <property type="protein sequence ID" value="JAP84974.1"/>
    <property type="molecule type" value="Transcribed_RNA"/>
</dbReference>
<evidence type="ECO:0000256" key="8">
    <source>
        <dbReference type="SAM" id="SignalP"/>
    </source>
</evidence>
<dbReference type="AlphaFoldDB" id="A0A131Z0L8"/>
<keyword evidence="6" id="KW-1015">Disulfide bond</keyword>
<dbReference type="GO" id="GO:0005615">
    <property type="term" value="C:extracellular space"/>
    <property type="evidence" value="ECO:0007669"/>
    <property type="project" value="TreeGrafter"/>
</dbReference>
<reference evidence="11" key="1">
    <citation type="journal article" date="2016" name="Ticks Tick Borne Dis.">
        <title>De novo assembly and annotation of the salivary gland transcriptome of Rhipicephalus appendiculatus male and female ticks during blood feeding.</title>
        <authorList>
            <person name="de Castro M.H."/>
            <person name="de Klerk D."/>
            <person name="Pienaar R."/>
            <person name="Latif A.A."/>
            <person name="Rees D.J."/>
            <person name="Mans B.J."/>
        </authorList>
    </citation>
    <scope>NUCLEOTIDE SEQUENCE</scope>
    <source>
        <tissue evidence="11">Salivary glands</tissue>
    </source>
</reference>
<keyword evidence="5 8" id="KW-0732">Signal</keyword>
<evidence type="ECO:0000256" key="4">
    <source>
        <dbReference type="ARBA" id="ARBA00022525"/>
    </source>
</evidence>
<evidence type="ECO:0000256" key="2">
    <source>
        <dbReference type="ARBA" id="ARBA00005617"/>
    </source>
</evidence>
<dbReference type="GO" id="GO:0031175">
    <property type="term" value="P:neuron projection development"/>
    <property type="evidence" value="ECO:0007669"/>
    <property type="project" value="TreeGrafter"/>
</dbReference>
<dbReference type="InterPro" id="IPR045332">
    <property type="entry name" value="ARMET_N"/>
</dbReference>